<feature type="compositionally biased region" description="Acidic residues" evidence="12">
    <location>
        <begin position="546"/>
        <end position="557"/>
    </location>
</feature>
<dbReference type="InterPro" id="IPR018316">
    <property type="entry name" value="Tubulin/FtsZ_2-layer-sand-dom"/>
</dbReference>
<feature type="compositionally biased region" description="Basic and acidic residues" evidence="12">
    <location>
        <begin position="404"/>
        <end position="422"/>
    </location>
</feature>
<dbReference type="SUPFAM" id="SSF55307">
    <property type="entry name" value="Tubulin C-terminal domain-like"/>
    <property type="match status" value="1"/>
</dbReference>
<evidence type="ECO:0000256" key="8">
    <source>
        <dbReference type="ARBA" id="ARBA00023134"/>
    </source>
</evidence>
<evidence type="ECO:0000256" key="12">
    <source>
        <dbReference type="SAM" id="MobiDB-lite"/>
    </source>
</evidence>
<evidence type="ECO:0000256" key="7">
    <source>
        <dbReference type="ARBA" id="ARBA00022801"/>
    </source>
</evidence>
<feature type="coiled-coil region" evidence="11">
    <location>
        <begin position="887"/>
        <end position="922"/>
    </location>
</feature>
<dbReference type="GO" id="GO:0005525">
    <property type="term" value="F:GTP binding"/>
    <property type="evidence" value="ECO:0007669"/>
    <property type="project" value="UniProtKB-KW"/>
</dbReference>
<feature type="domain" description="Tubulin/FtsZ 2-layer sandwich" evidence="15">
    <location>
        <begin position="1205"/>
        <end position="1338"/>
    </location>
</feature>
<keyword evidence="11" id="KW-0175">Coiled coil</keyword>
<comment type="function">
    <text evidence="9">Tubulin is the major constituent of microtubules, a cylinder consisting of laterally associated linear protofilaments composed of alpha- and beta-tubulin heterodimers. Microtubules grow by the addition of GTP-tubulin dimers to the microtubule end, where a stabilizing cap forms. Below the cap, tubulin dimers are in GDP-bound state, owing to GTPase activity of alpha-tubulin.</text>
</comment>
<reference evidence="16 17" key="1">
    <citation type="submission" date="2016-02" db="EMBL/GenBank/DDBJ databases">
        <title>Genome analysis of coral dinoflagellate symbionts highlights evolutionary adaptations to a symbiotic lifestyle.</title>
        <authorList>
            <person name="Aranda M."/>
            <person name="Li Y."/>
            <person name="Liew Y.J."/>
            <person name="Baumgarten S."/>
            <person name="Simakov O."/>
            <person name="Wilson M."/>
            <person name="Piel J."/>
            <person name="Ashoor H."/>
            <person name="Bougouffa S."/>
            <person name="Bajic V.B."/>
            <person name="Ryu T."/>
            <person name="Ravasi T."/>
            <person name="Bayer T."/>
            <person name="Micklem G."/>
            <person name="Kim H."/>
            <person name="Bhak J."/>
            <person name="Lajeunesse T.C."/>
            <person name="Voolstra C.R."/>
        </authorList>
    </citation>
    <scope>NUCLEOTIDE SEQUENCE [LARGE SCALE GENOMIC DNA]</scope>
    <source>
        <strain evidence="16 17">CCMP2467</strain>
    </source>
</reference>
<feature type="domain" description="Tubulin/FtsZ GTPase" evidence="14">
    <location>
        <begin position="1033"/>
        <end position="1203"/>
    </location>
</feature>
<comment type="subunit">
    <text evidence="3">Dimer of alpha and beta chains. A typical microtubule is a hollow water-filled tube with an outer diameter of 25 nm and an inner diameter of 15 nM. Alpha-beta heterodimers associate head-to-tail to form protofilaments running lengthwise along the microtubule wall with the beta-tubulin subunit facing the microtubule plus end conferring a structural polarity. Microtubules usually have 13 protofilaments but different protofilament numbers can be found in some organisms and specialized cells.</text>
</comment>
<evidence type="ECO:0000256" key="1">
    <source>
        <dbReference type="ARBA" id="ARBA00001946"/>
    </source>
</evidence>
<feature type="compositionally biased region" description="Basic and acidic residues" evidence="12">
    <location>
        <begin position="379"/>
        <end position="396"/>
    </location>
</feature>
<comment type="caution">
    <text evidence="16">The sequence shown here is derived from an EMBL/GenBank/DDBJ whole genome shotgun (WGS) entry which is preliminary data.</text>
</comment>
<accession>A0A1Q9DE34</accession>
<organism evidence="16 17">
    <name type="scientific">Symbiodinium microadriaticum</name>
    <name type="common">Dinoflagellate</name>
    <name type="synonym">Zooxanthella microadriatica</name>
    <dbReference type="NCBI Taxonomy" id="2951"/>
    <lineage>
        <taxon>Eukaryota</taxon>
        <taxon>Sar</taxon>
        <taxon>Alveolata</taxon>
        <taxon>Dinophyceae</taxon>
        <taxon>Suessiales</taxon>
        <taxon>Symbiodiniaceae</taxon>
        <taxon>Symbiodinium</taxon>
    </lineage>
</organism>
<feature type="compositionally biased region" description="Polar residues" evidence="12">
    <location>
        <begin position="471"/>
        <end position="482"/>
    </location>
</feature>
<dbReference type="PRINTS" id="PR01161">
    <property type="entry name" value="TUBULIN"/>
</dbReference>
<dbReference type="InterPro" id="IPR023123">
    <property type="entry name" value="Tubulin_C"/>
</dbReference>
<evidence type="ECO:0000256" key="5">
    <source>
        <dbReference type="ARBA" id="ARBA00022701"/>
    </source>
</evidence>
<dbReference type="Gene3D" id="3.40.50.1440">
    <property type="entry name" value="Tubulin/FtsZ, GTPase domain"/>
    <property type="match status" value="2"/>
</dbReference>
<comment type="similarity">
    <text evidence="2">Belongs to the tubulin family.</text>
</comment>
<gene>
    <name evidence="16" type="ORF">AK812_SmicGene24787</name>
</gene>
<keyword evidence="13" id="KW-0812">Transmembrane</keyword>
<dbReference type="PRINTS" id="PR01162">
    <property type="entry name" value="ALPHATUBULIN"/>
</dbReference>
<dbReference type="FunFam" id="1.10.287.600:FF:000001">
    <property type="entry name" value="Tubulin alpha chain"/>
    <property type="match status" value="1"/>
</dbReference>
<dbReference type="Pfam" id="PF00091">
    <property type="entry name" value="Tubulin"/>
    <property type="match status" value="1"/>
</dbReference>
<dbReference type="InterPro" id="IPR008280">
    <property type="entry name" value="Tub_FtsZ_C"/>
</dbReference>
<feature type="transmembrane region" description="Helical" evidence="13">
    <location>
        <begin position="12"/>
        <end position="33"/>
    </location>
</feature>
<keyword evidence="13" id="KW-0472">Membrane</keyword>
<dbReference type="GO" id="GO:0005200">
    <property type="term" value="F:structural constituent of cytoskeleton"/>
    <property type="evidence" value="ECO:0007669"/>
    <property type="project" value="InterPro"/>
</dbReference>
<dbReference type="FunFam" id="3.30.1330.20:FF:000001">
    <property type="entry name" value="Tubulin alpha chain"/>
    <property type="match status" value="1"/>
</dbReference>
<evidence type="ECO:0000256" key="11">
    <source>
        <dbReference type="SAM" id="Coils"/>
    </source>
</evidence>
<dbReference type="SUPFAM" id="SSF52490">
    <property type="entry name" value="Tubulin nucleotide-binding domain-like"/>
    <property type="match status" value="1"/>
</dbReference>
<evidence type="ECO:0000256" key="3">
    <source>
        <dbReference type="ARBA" id="ARBA00011747"/>
    </source>
</evidence>
<dbReference type="InterPro" id="IPR036525">
    <property type="entry name" value="Tubulin/FtsZ_GTPase_sf"/>
</dbReference>
<dbReference type="Proteomes" id="UP000186817">
    <property type="component" value="Unassembled WGS sequence"/>
</dbReference>
<evidence type="ECO:0000256" key="4">
    <source>
        <dbReference type="ARBA" id="ARBA00022490"/>
    </source>
</evidence>
<dbReference type="CDD" id="cd02186">
    <property type="entry name" value="alpha_tubulin"/>
    <property type="match status" value="1"/>
</dbReference>
<keyword evidence="4" id="KW-0963">Cytoplasm</keyword>
<keyword evidence="17" id="KW-1185">Reference proteome</keyword>
<dbReference type="Gene3D" id="1.10.287.600">
    <property type="entry name" value="Helix hairpin bin"/>
    <property type="match status" value="1"/>
</dbReference>
<dbReference type="Gene3D" id="3.30.1330.20">
    <property type="entry name" value="Tubulin/FtsZ, C-terminal domain"/>
    <property type="match status" value="1"/>
</dbReference>
<keyword evidence="8" id="KW-0342">GTP-binding</keyword>
<dbReference type="SMART" id="SM00865">
    <property type="entry name" value="Tubulin_C"/>
    <property type="match status" value="1"/>
</dbReference>
<dbReference type="GO" id="GO:0007017">
    <property type="term" value="P:microtubule-based process"/>
    <property type="evidence" value="ECO:0007669"/>
    <property type="project" value="InterPro"/>
</dbReference>
<feature type="region of interest" description="Disordered" evidence="12">
    <location>
        <begin position="376"/>
        <end position="557"/>
    </location>
</feature>
<name>A0A1Q9DE34_SYMMI</name>
<protein>
    <submittedName>
        <fullName evidence="16">Tubulin alpha chain</fullName>
    </submittedName>
</protein>
<dbReference type="EMBL" id="LSRX01000586">
    <property type="protein sequence ID" value="OLP93320.1"/>
    <property type="molecule type" value="Genomic_DNA"/>
</dbReference>
<sequence length="1467" mass="161774">MELCAKRRQQLPVSGMLFWSGIGSTLVATLHFLTLTDVRVRALEAHEDAAQQLAGKTLGPPGASEYSLAPWNVEFTSKQLRAMQGAVASGLPKVAGAQALLNDTLNGLSYSVEKALRASPAKLQEHQAMVELVLLLQEAWRDSGAVLTASRQADLAALERTRLKHNRLVVRAYRIGGEQMATMVLARLVLVDETWPLSQGLTSEVPFSMDRPYKLCQSVIRGLDQAGKVNPRRRRRWLRTSLPEAANMRVVLAGEVWRQLMSRYLALDVAFEPLSGCVAPGTDLPLSLRDFRIAASFLEVNLSERVAGLVYDARSPEIEECLGGAYIQVTDPVVADIGESLLSKQHRRAVKIFNPTPGDAGLTWQPPWLRGDAQQIAGRQDRSADVLPTDVRRRDPGTSIHTQRLPEEEHAKREQSGPDKAAEIAQELQEQKEEEKKRRMSSHRRMSGAAMPAQAAGIANELHEQERRKSNLASQKRGSTLQPPTPAAQEEGSAFEETGRPIDFETLTPRAAAAQRPRSSVPEGRHSLLPLHESTSSSATSAAEAGDSEGELQPDDPEAAARELGEDIVLSWATGAAASGGGSGLRLSQVLTEGVVLCKDEQGTQRGDYFRWCGPRLARIVLYDMLDEDVLQALRDFGGFTGEISLEPFDNQIHKPVSLDLPSNRLVLFREAEVLMLLHNTFGGAITATGVGVGLRRQAALAVTLTRQNAASIRAELAGLTGNQQFAKRLDNAGYARARRISAAQQQVACLERRGQRQQAESKQCEIEVWRHEHKLLNGESSRVMGWVRLTGFHFFQHLLASAKVTTTSSSFMSLIQDLTGGSAKDWSIPIPDIFLAKMRARSSESGSNGDQEDDSRHDDRAEREAEMLQTLHFLSVPEHRPQWLELQALRKELALAAEDEQEALKKALAALQKEIVHLSAENTSSCYHMAGYEDQEQKDKVAAALRLLELGLPGGLVPEAICIHIGQGGVQIGNACWELFCLEHGIQPDGQMPSDKTIQGRSWGGGLVEETKLRSTGDNEAGYDGIAVVVAIPKVLRASKEARRVNRPGMFNMTSQVDLEPTVVDEVRTGTYRQLFHPEQLISGKEDAANNFARGHYTIGKEIVDLVLDRIRLSVDYGKKSKISFTVWCCPQVATAVVEPYNTVLCVQSLLEHTDVTIMYDNEALYDICRRNLDIERPTYTNLNRLIAQIISSLTASLRFDGALNVDITEFQTNLVPYPRIHFMLTSYAPVISAEKAYHEQLSVAEITMSVFEPASMMVKCDPRGDVVPKDVNAAVATIKTKRTIQFVDWCPTGFKCGINYQPPTVVPGGDLAKVMRACCMYPGTTWFGVAAAVDANSFAAMISNSTAIAEVFSRIDHKFDLMYSKRAFVHHYVGEGMEEGEFSEAREDLAALEKENRSSIVLCFLLTHKHKAQEDRPVIALVVVCLGMFLLAFRVAQAWHRKDYEEVGIETAEGEGEEEGYGDEF</sequence>
<evidence type="ECO:0000259" key="14">
    <source>
        <dbReference type="SMART" id="SM00864"/>
    </source>
</evidence>
<comment type="cofactor">
    <cofactor evidence="1">
        <name>Mg(2+)</name>
        <dbReference type="ChEBI" id="CHEBI:18420"/>
    </cofactor>
</comment>
<dbReference type="InterPro" id="IPR000217">
    <property type="entry name" value="Tubulin"/>
</dbReference>
<evidence type="ECO:0000256" key="10">
    <source>
        <dbReference type="ARBA" id="ARBA00049117"/>
    </source>
</evidence>
<feature type="compositionally biased region" description="Low complexity" evidence="12">
    <location>
        <begin position="533"/>
        <end position="545"/>
    </location>
</feature>
<evidence type="ECO:0000256" key="13">
    <source>
        <dbReference type="SAM" id="Phobius"/>
    </source>
</evidence>
<evidence type="ECO:0000313" key="16">
    <source>
        <dbReference type="EMBL" id="OLP93320.1"/>
    </source>
</evidence>
<evidence type="ECO:0000259" key="15">
    <source>
        <dbReference type="SMART" id="SM00865"/>
    </source>
</evidence>
<keyword evidence="7" id="KW-0378">Hydrolase</keyword>
<evidence type="ECO:0000256" key="2">
    <source>
        <dbReference type="ARBA" id="ARBA00009636"/>
    </source>
</evidence>
<dbReference type="InterPro" id="IPR003008">
    <property type="entry name" value="Tubulin_FtsZ_GTPase"/>
</dbReference>
<evidence type="ECO:0000313" key="17">
    <source>
        <dbReference type="Proteomes" id="UP000186817"/>
    </source>
</evidence>
<evidence type="ECO:0000256" key="9">
    <source>
        <dbReference type="ARBA" id="ARBA00034296"/>
    </source>
</evidence>
<proteinExistence type="inferred from homology"/>
<dbReference type="SMART" id="SM00864">
    <property type="entry name" value="Tubulin"/>
    <property type="match status" value="1"/>
</dbReference>
<dbReference type="GO" id="GO:0016787">
    <property type="term" value="F:hydrolase activity"/>
    <property type="evidence" value="ECO:0007669"/>
    <property type="project" value="UniProtKB-KW"/>
</dbReference>
<evidence type="ECO:0000256" key="6">
    <source>
        <dbReference type="ARBA" id="ARBA00022741"/>
    </source>
</evidence>
<keyword evidence="5" id="KW-0493">Microtubule</keyword>
<dbReference type="GO" id="GO:0005874">
    <property type="term" value="C:microtubule"/>
    <property type="evidence" value="ECO:0007669"/>
    <property type="project" value="UniProtKB-KW"/>
</dbReference>
<dbReference type="Pfam" id="PF03953">
    <property type="entry name" value="Tubulin_C"/>
    <property type="match status" value="1"/>
</dbReference>
<feature type="region of interest" description="Disordered" evidence="12">
    <location>
        <begin position="842"/>
        <end position="862"/>
    </location>
</feature>
<feature type="transmembrane region" description="Helical" evidence="13">
    <location>
        <begin position="1420"/>
        <end position="1438"/>
    </location>
</feature>
<dbReference type="InterPro" id="IPR037103">
    <property type="entry name" value="Tubulin/FtsZ-like_C"/>
</dbReference>
<dbReference type="PANTHER" id="PTHR11588">
    <property type="entry name" value="TUBULIN"/>
    <property type="match status" value="1"/>
</dbReference>
<keyword evidence="6" id="KW-0547">Nucleotide-binding</keyword>
<comment type="catalytic activity">
    <reaction evidence="10">
        <text>GTP + H2O = GDP + phosphate + H(+)</text>
        <dbReference type="Rhea" id="RHEA:19669"/>
        <dbReference type="ChEBI" id="CHEBI:15377"/>
        <dbReference type="ChEBI" id="CHEBI:15378"/>
        <dbReference type="ChEBI" id="CHEBI:37565"/>
        <dbReference type="ChEBI" id="CHEBI:43474"/>
        <dbReference type="ChEBI" id="CHEBI:58189"/>
    </reaction>
    <physiologicalReaction direction="left-to-right" evidence="10">
        <dbReference type="Rhea" id="RHEA:19670"/>
    </physiologicalReaction>
</comment>
<keyword evidence="13" id="KW-1133">Transmembrane helix</keyword>
<dbReference type="InterPro" id="IPR002452">
    <property type="entry name" value="Alpha_tubulin"/>
</dbReference>
<feature type="compositionally biased region" description="Low complexity" evidence="12">
    <location>
        <begin position="449"/>
        <end position="459"/>
    </location>
</feature>